<dbReference type="Pfam" id="PF12833">
    <property type="entry name" value="HTH_18"/>
    <property type="match status" value="1"/>
</dbReference>
<name>A0ABR7XV02_9SPHI</name>
<dbReference type="InterPro" id="IPR018060">
    <property type="entry name" value="HTH_AraC"/>
</dbReference>
<dbReference type="PANTHER" id="PTHR43280">
    <property type="entry name" value="ARAC-FAMILY TRANSCRIPTIONAL REGULATOR"/>
    <property type="match status" value="1"/>
</dbReference>
<protein>
    <submittedName>
        <fullName evidence="5">AraC family transcriptional regulator</fullName>
    </submittedName>
</protein>
<dbReference type="InterPro" id="IPR011990">
    <property type="entry name" value="TPR-like_helical_dom_sf"/>
</dbReference>
<reference evidence="5 6" key="1">
    <citation type="submission" date="2020-08" db="EMBL/GenBank/DDBJ databases">
        <title>Sphingobacterium sp. DN00404 isolated from aquaculture water.</title>
        <authorList>
            <person name="Zhang M."/>
        </authorList>
    </citation>
    <scope>NUCLEOTIDE SEQUENCE [LARGE SCALE GENOMIC DNA]</scope>
    <source>
        <strain evidence="5 6">KCTC 42746</strain>
    </source>
</reference>
<comment type="caution">
    <text evidence="5">The sequence shown here is derived from an EMBL/GenBank/DDBJ whole genome shotgun (WGS) entry which is preliminary data.</text>
</comment>
<feature type="domain" description="HTH araC/xylS-type" evidence="4">
    <location>
        <begin position="395"/>
        <end position="503"/>
    </location>
</feature>
<keyword evidence="3" id="KW-0812">Transmembrane</keyword>
<feature type="transmembrane region" description="Helical" evidence="3">
    <location>
        <begin position="331"/>
        <end position="353"/>
    </location>
</feature>
<sequence length="511" mass="58872">MRKKVILCYFFWSIINLAYAQKKSFNERYVEVSVSLIATDIQQARRVSDSLLNVAKTDEERAKAYMLSANIHKNLEERAFAIQQATYADEIAKASLNPTWQAGTAGFLSTSFREVGLLKAAARYINQAEEANNKLVDNPMHILTKINIFHERAFQAMAAGDYEKAENAVLKASKFITFSGEEDKHSRLIKATNHQLLGLCYLYLGSLKEAEKMYQSSLKQIGDEESNLKPYIFRGLAEIALAQDSVAKAKEYLGRAAPYLETSGFEELKANVYRTFTKYYWKIGDIDNGKRYEDLLTKIKDEQEREARRVSDELFEEMYNAKESYRSKFKIAVITLFCLAIMAIFLALYVFFLRRTKSTDAVMEDDERITSKNPELLNTDNGEIRDINMSKETEQRLLRDIDRYEEELYFLDKNISLSSIARSLNTNQRYVSYIIRKYRGKDFYSYIQSCRIQFIINRIKADPALLDYKLAHLADMSGFANLSKFSIAFKAETGLPPSAFVHFRKKELGRG</sequence>
<evidence type="ECO:0000256" key="3">
    <source>
        <dbReference type="SAM" id="Phobius"/>
    </source>
</evidence>
<keyword evidence="3" id="KW-0472">Membrane</keyword>
<dbReference type="SMART" id="SM00342">
    <property type="entry name" value="HTH_ARAC"/>
    <property type="match status" value="1"/>
</dbReference>
<keyword evidence="2" id="KW-0175">Coiled coil</keyword>
<evidence type="ECO:0000259" key="4">
    <source>
        <dbReference type="PROSITE" id="PS01124"/>
    </source>
</evidence>
<evidence type="ECO:0000313" key="6">
    <source>
        <dbReference type="Proteomes" id="UP000651112"/>
    </source>
</evidence>
<dbReference type="SUPFAM" id="SSF48452">
    <property type="entry name" value="TPR-like"/>
    <property type="match status" value="1"/>
</dbReference>
<evidence type="ECO:0000313" key="5">
    <source>
        <dbReference type="EMBL" id="MBD1422881.1"/>
    </source>
</evidence>
<organism evidence="5 6">
    <name type="scientific">Sphingobacterium chuzhouense</name>
    <dbReference type="NCBI Taxonomy" id="1742264"/>
    <lineage>
        <taxon>Bacteria</taxon>
        <taxon>Pseudomonadati</taxon>
        <taxon>Bacteroidota</taxon>
        <taxon>Sphingobacteriia</taxon>
        <taxon>Sphingobacteriales</taxon>
        <taxon>Sphingobacteriaceae</taxon>
        <taxon>Sphingobacterium</taxon>
    </lineage>
</organism>
<feature type="coiled-coil region" evidence="2">
    <location>
        <begin position="387"/>
        <end position="414"/>
    </location>
</feature>
<accession>A0ABR7XV02</accession>
<dbReference type="Gene3D" id="1.25.40.10">
    <property type="entry name" value="Tetratricopeptide repeat domain"/>
    <property type="match status" value="1"/>
</dbReference>
<gene>
    <name evidence="5" type="ORF">H8B21_14990</name>
</gene>
<dbReference type="Gene3D" id="1.10.10.60">
    <property type="entry name" value="Homeodomain-like"/>
    <property type="match status" value="2"/>
</dbReference>
<dbReference type="PROSITE" id="PS01124">
    <property type="entry name" value="HTH_ARAC_FAMILY_2"/>
    <property type="match status" value="1"/>
</dbReference>
<evidence type="ECO:0000256" key="2">
    <source>
        <dbReference type="SAM" id="Coils"/>
    </source>
</evidence>
<proteinExistence type="predicted"/>
<keyword evidence="3" id="KW-1133">Transmembrane helix</keyword>
<dbReference type="RefSeq" id="WP_190314565.1">
    <property type="nucleotide sequence ID" value="NZ_JACNYL010000003.1"/>
</dbReference>
<dbReference type="EMBL" id="JACNYL010000003">
    <property type="protein sequence ID" value="MBD1422881.1"/>
    <property type="molecule type" value="Genomic_DNA"/>
</dbReference>
<keyword evidence="1" id="KW-0238">DNA-binding</keyword>
<keyword evidence="6" id="KW-1185">Reference proteome</keyword>
<dbReference type="Proteomes" id="UP000651112">
    <property type="component" value="Unassembled WGS sequence"/>
</dbReference>
<dbReference type="PANTHER" id="PTHR43280:SF2">
    <property type="entry name" value="HTH-TYPE TRANSCRIPTIONAL REGULATOR EXSA"/>
    <property type="match status" value="1"/>
</dbReference>
<evidence type="ECO:0000256" key="1">
    <source>
        <dbReference type="ARBA" id="ARBA00023125"/>
    </source>
</evidence>